<dbReference type="GO" id="GO:0006508">
    <property type="term" value="P:proteolysis"/>
    <property type="evidence" value="ECO:0007669"/>
    <property type="project" value="UniProtKB-KW"/>
</dbReference>
<evidence type="ECO:0000256" key="5">
    <source>
        <dbReference type="ARBA" id="ARBA00022737"/>
    </source>
</evidence>
<dbReference type="InterPro" id="IPR002477">
    <property type="entry name" value="Peptidoglycan-bd-like"/>
</dbReference>
<keyword evidence="4 18" id="KW-0732">Signal</keyword>
<feature type="binding site" evidence="14">
    <location>
        <position position="216"/>
    </location>
    <ligand>
        <name>Ca(2+)</name>
        <dbReference type="ChEBI" id="CHEBI:29108"/>
        <label>3</label>
    </ligand>
</feature>
<keyword evidence="7 13" id="KW-0862">Zinc</keyword>
<feature type="signal peptide" evidence="18">
    <location>
        <begin position="1"/>
        <end position="27"/>
    </location>
</feature>
<reference evidence="20" key="1">
    <citation type="submission" date="2025-08" db="UniProtKB">
        <authorList>
            <consortium name="Ensembl"/>
        </authorList>
    </citation>
    <scope>IDENTIFICATION</scope>
</reference>
<dbReference type="GO" id="GO:0005886">
    <property type="term" value="C:plasma membrane"/>
    <property type="evidence" value="ECO:0007669"/>
    <property type="project" value="TreeGrafter"/>
</dbReference>
<name>A0A8C4QHD7_EPTBU</name>
<evidence type="ECO:0000256" key="3">
    <source>
        <dbReference type="ARBA" id="ARBA00022723"/>
    </source>
</evidence>
<comment type="similarity">
    <text evidence="1">Belongs to the peptidase M10A family.</text>
</comment>
<evidence type="ECO:0000256" key="14">
    <source>
        <dbReference type="PIRSR" id="PIRSR621190-2"/>
    </source>
</evidence>
<feature type="binding site" evidence="14">
    <location>
        <position position="190"/>
    </location>
    <ligand>
        <name>Ca(2+)</name>
        <dbReference type="ChEBI" id="CHEBI:29108"/>
        <label>3</label>
    </ligand>
</feature>
<dbReference type="PROSITE" id="PS00546">
    <property type="entry name" value="CYSTEINE_SWITCH"/>
    <property type="match status" value="1"/>
</dbReference>
<feature type="chain" id="PRO_5034828638" evidence="18">
    <location>
        <begin position="28"/>
        <end position="570"/>
    </location>
</feature>
<dbReference type="InterPro" id="IPR036375">
    <property type="entry name" value="Hemopexin-like_dom_sf"/>
</dbReference>
<feature type="binding site" evidence="14">
    <location>
        <position position="191"/>
    </location>
    <ligand>
        <name>Ca(2+)</name>
        <dbReference type="ChEBI" id="CHEBI:29108"/>
        <label>3</label>
    </ligand>
</feature>
<dbReference type="GO" id="GO:0008270">
    <property type="term" value="F:zinc ion binding"/>
    <property type="evidence" value="ECO:0007669"/>
    <property type="project" value="InterPro"/>
</dbReference>
<evidence type="ECO:0000259" key="19">
    <source>
        <dbReference type="SMART" id="SM00235"/>
    </source>
</evidence>
<evidence type="ECO:0000256" key="15">
    <source>
        <dbReference type="PIRSR" id="PIRSR621190-4"/>
    </source>
</evidence>
<keyword evidence="21" id="KW-1185">Reference proteome</keyword>
<dbReference type="FunFam" id="3.40.390.10:FF:000005">
    <property type="entry name" value="Matrix metallopeptidase 16"/>
    <property type="match status" value="1"/>
</dbReference>
<dbReference type="Ensembl" id="ENSEBUT00000016003.1">
    <property type="protein sequence ID" value="ENSEBUP00000015427.1"/>
    <property type="gene ID" value="ENSEBUG00000009721.1"/>
</dbReference>
<feature type="binding site" evidence="14">
    <location>
        <position position="216"/>
    </location>
    <ligand>
        <name>Ca(2+)</name>
        <dbReference type="ChEBI" id="CHEBI:29108"/>
        <label>1</label>
    </ligand>
</feature>
<feature type="compositionally biased region" description="Basic and acidic residues" evidence="17">
    <location>
        <begin position="521"/>
        <end position="536"/>
    </location>
</feature>
<feature type="binding site" evidence="14">
    <location>
        <position position="198"/>
    </location>
    <ligand>
        <name>Zn(2+)</name>
        <dbReference type="ChEBI" id="CHEBI:29105"/>
        <label>1</label>
    </ligand>
</feature>
<feature type="repeat" description="Hemopexin" evidence="16">
    <location>
        <begin position="462"/>
        <end position="505"/>
    </location>
</feature>
<feature type="binding site" evidence="14">
    <location>
        <position position="207"/>
    </location>
    <ligand>
        <name>Ca(2+)</name>
        <dbReference type="ChEBI" id="CHEBI:29108"/>
        <label>2</label>
    </ligand>
</feature>
<feature type="binding site" description="in inhibited form" evidence="14">
    <location>
        <position position="91"/>
    </location>
    <ligand>
        <name>Zn(2+)</name>
        <dbReference type="ChEBI" id="CHEBI:29105"/>
        <label>2</label>
        <note>catalytic</note>
    </ligand>
</feature>
<feature type="binding site" evidence="14">
    <location>
        <position position="185"/>
    </location>
    <ligand>
        <name>Zn(2+)</name>
        <dbReference type="ChEBI" id="CHEBI:29105"/>
        <label>1</label>
    </ligand>
</feature>
<feature type="modified residue" description="Phosphotyrosine; by PKDCC" evidence="15">
    <location>
        <position position="397"/>
    </location>
</feature>
<dbReference type="InterPro" id="IPR036365">
    <property type="entry name" value="PGBD-like_sf"/>
</dbReference>
<accession>A0A8C4QHD7</accession>
<evidence type="ECO:0000256" key="11">
    <source>
        <dbReference type="ARBA" id="ARBA00023157"/>
    </source>
</evidence>
<feature type="region of interest" description="Disordered" evidence="17">
    <location>
        <begin position="281"/>
        <end position="315"/>
    </location>
</feature>
<evidence type="ECO:0000256" key="18">
    <source>
        <dbReference type="SAM" id="SignalP"/>
    </source>
</evidence>
<evidence type="ECO:0000256" key="17">
    <source>
        <dbReference type="SAM" id="MobiDB-lite"/>
    </source>
</evidence>
<dbReference type="CDD" id="cd00094">
    <property type="entry name" value="HX"/>
    <property type="match status" value="1"/>
</dbReference>
<feature type="repeat" description="Hemopexin" evidence="16">
    <location>
        <begin position="314"/>
        <end position="362"/>
    </location>
</feature>
<keyword evidence="9" id="KW-0482">Metalloprotease</keyword>
<feature type="region of interest" description="Disordered" evidence="17">
    <location>
        <begin position="511"/>
        <end position="536"/>
    </location>
</feature>
<keyword evidence="8 14" id="KW-0106">Calcium</keyword>
<feature type="binding site" evidence="14">
    <location>
        <position position="213"/>
    </location>
    <ligand>
        <name>Ca(2+)</name>
        <dbReference type="ChEBI" id="CHEBI:29108"/>
        <label>3</label>
    </ligand>
</feature>
<protein>
    <submittedName>
        <fullName evidence="20">Matrix metallopeptidase 14a (membrane-inserted)</fullName>
    </submittedName>
</protein>
<evidence type="ECO:0000256" key="13">
    <source>
        <dbReference type="PIRSR" id="PIRSR001191-2"/>
    </source>
</evidence>
<dbReference type="SUPFAM" id="SSF47090">
    <property type="entry name" value="PGBD-like"/>
    <property type="match status" value="1"/>
</dbReference>
<dbReference type="GO" id="GO:0031012">
    <property type="term" value="C:extracellular matrix"/>
    <property type="evidence" value="ECO:0007669"/>
    <property type="project" value="InterPro"/>
</dbReference>
<evidence type="ECO:0000256" key="6">
    <source>
        <dbReference type="ARBA" id="ARBA00022801"/>
    </source>
</evidence>
<evidence type="ECO:0000256" key="7">
    <source>
        <dbReference type="ARBA" id="ARBA00022833"/>
    </source>
</evidence>
<dbReference type="InterPro" id="IPR000585">
    <property type="entry name" value="Hemopexin-like_dom"/>
</dbReference>
<dbReference type="SUPFAM" id="SSF55486">
    <property type="entry name" value="Metalloproteases ('zincins'), catalytic domain"/>
    <property type="match status" value="1"/>
</dbReference>
<dbReference type="Gene3D" id="3.40.390.10">
    <property type="entry name" value="Collagenase (Catalytic Domain)"/>
    <property type="match status" value="1"/>
</dbReference>
<feature type="compositionally biased region" description="Basic and acidic residues" evidence="17">
    <location>
        <begin position="305"/>
        <end position="314"/>
    </location>
</feature>
<dbReference type="SMART" id="SM00120">
    <property type="entry name" value="HX"/>
    <property type="match status" value="4"/>
</dbReference>
<dbReference type="InterPro" id="IPR021190">
    <property type="entry name" value="Pept_M10A"/>
</dbReference>
<comment type="cofactor">
    <cofactor evidence="14">
        <name>Ca(2+)</name>
        <dbReference type="ChEBI" id="CHEBI:29108"/>
    </cofactor>
    <text evidence="14">Can bind about 5 Ca(2+) ions per subunit.</text>
</comment>
<dbReference type="Pfam" id="PF01471">
    <property type="entry name" value="PG_binding_1"/>
    <property type="match status" value="1"/>
</dbReference>
<keyword evidence="3 13" id="KW-0479">Metal-binding</keyword>
<dbReference type="InterPro" id="IPR018486">
    <property type="entry name" value="Hemopexin_CS"/>
</dbReference>
<keyword evidence="2" id="KW-0645">Protease</keyword>
<dbReference type="InterPro" id="IPR001818">
    <property type="entry name" value="Pept_M10_metallopeptidase"/>
</dbReference>
<dbReference type="PROSITE" id="PS51642">
    <property type="entry name" value="HEMOPEXIN_2"/>
    <property type="match status" value="4"/>
</dbReference>
<dbReference type="OMA" id="RKNDRPR"/>
<feature type="binding site" evidence="14">
    <location>
        <position position="173"/>
    </location>
    <ligand>
        <name>Ca(2+)</name>
        <dbReference type="ChEBI" id="CHEBI:29108"/>
        <label>2</label>
    </ligand>
</feature>
<dbReference type="PANTHER" id="PTHR10201">
    <property type="entry name" value="MATRIX METALLOPROTEINASE"/>
    <property type="match status" value="1"/>
</dbReference>
<feature type="repeat" description="Hemopexin" evidence="16">
    <location>
        <begin position="410"/>
        <end position="458"/>
    </location>
</feature>
<sequence length="570" mass="64904">MAHDRHRPEETLHLVLLAFLCFTSSQANGNFTARTWLQRYGYLPPGDLQLSTLRSSKSLTRAISTMQEFYGIPVTGKLDEVTIHWMKKPRCGVPDIFGSFFKVDVRRRRYTSNGLKWDHNHITYCIQNHTPKLGKGETRDALRRAFGVWQAVTPLTFIEVSAAAMQSGQQPVDIVVFFAKGFHGDSSPFDGAGGYLAHAFFPGPGIGGDTHFDADEPWTLGNQNYNGNDLFIVAVHELGHALGLEHSNDPTAVMAPFYQYMDTENFVLPYDDLTGIQEIYGRPHEPEKPKPREPSTSTDPAPPRHPGDNPRTHPDICQGSFDTVAMLRGELFVFKGPWLWRVRDKHVLDGYPMSLSYFWHGLPIDIDSAFERADGKFVFFKGSKYWVFDEATPLRGYPQPLIHLGTGLPTDRIHAAVSWEPQRRTYYFQGDKYWRYNEVRHELESGYPKPIDVWGIPSFPQAAFVDRSGVYTYFMKGNKYWAFHNKDNRPEPGYPKSLLVDWLGCTSDDVLTDGDEENTSEDEHRPTVFGDDGRSDDDVMMMMIRKLRTTPRWSPLNQALTSGPWSCRAC</sequence>
<dbReference type="SMART" id="SM00235">
    <property type="entry name" value="ZnMc"/>
    <property type="match status" value="1"/>
</dbReference>
<feature type="active site" evidence="12">
    <location>
        <position position="237"/>
    </location>
</feature>
<evidence type="ECO:0000256" key="10">
    <source>
        <dbReference type="ARBA" id="ARBA00023145"/>
    </source>
</evidence>
<dbReference type="GO" id="GO:0004222">
    <property type="term" value="F:metalloendopeptidase activity"/>
    <property type="evidence" value="ECO:0007669"/>
    <property type="project" value="InterPro"/>
</dbReference>
<dbReference type="PROSITE" id="PS00024">
    <property type="entry name" value="HEMOPEXIN"/>
    <property type="match status" value="1"/>
</dbReference>
<feature type="binding site" evidence="14">
    <location>
        <position position="416"/>
    </location>
    <ligand>
        <name>Ca(2+)</name>
        <dbReference type="ChEBI" id="CHEBI:29108"/>
        <label>5</label>
    </ligand>
</feature>
<reference evidence="20" key="2">
    <citation type="submission" date="2025-09" db="UniProtKB">
        <authorList>
            <consortium name="Ensembl"/>
        </authorList>
    </citation>
    <scope>IDENTIFICATION</scope>
</reference>
<evidence type="ECO:0000256" key="9">
    <source>
        <dbReference type="ARBA" id="ARBA00023049"/>
    </source>
</evidence>
<feature type="binding site" evidence="14">
    <location>
        <position position="209"/>
    </location>
    <ligand>
        <name>Ca(2+)</name>
        <dbReference type="ChEBI" id="CHEBI:29108"/>
        <label>2</label>
    </ligand>
</feature>
<dbReference type="InterPro" id="IPR021158">
    <property type="entry name" value="Pept_M10A_Zn_BS"/>
</dbReference>
<evidence type="ECO:0000256" key="8">
    <source>
        <dbReference type="ARBA" id="ARBA00022837"/>
    </source>
</evidence>
<dbReference type="AlphaFoldDB" id="A0A8C4QHD7"/>
<dbReference type="Proteomes" id="UP000694388">
    <property type="component" value="Unplaced"/>
</dbReference>
<dbReference type="GO" id="GO:0001501">
    <property type="term" value="P:skeletal system development"/>
    <property type="evidence" value="ECO:0007669"/>
    <property type="project" value="TreeGrafter"/>
</dbReference>
<keyword evidence="5" id="KW-0677">Repeat</keyword>
<dbReference type="GO" id="GO:0030198">
    <property type="term" value="P:extracellular matrix organization"/>
    <property type="evidence" value="ECO:0007669"/>
    <property type="project" value="TreeGrafter"/>
</dbReference>
<dbReference type="InterPro" id="IPR033739">
    <property type="entry name" value="M10A_MMP"/>
</dbReference>
<evidence type="ECO:0000256" key="4">
    <source>
        <dbReference type="ARBA" id="ARBA00022729"/>
    </source>
</evidence>
<dbReference type="InterPro" id="IPR006026">
    <property type="entry name" value="Peptidase_Metallo"/>
</dbReference>
<feature type="binding site" evidence="14">
    <location>
        <position position="254"/>
    </location>
    <ligand>
        <name>Zn(2+)</name>
        <dbReference type="ChEBI" id="CHEBI:29105"/>
        <label>2</label>
        <note>catalytic</note>
    </ligand>
</feature>
<feature type="repeat" description="Hemopexin" evidence="16">
    <location>
        <begin position="363"/>
        <end position="408"/>
    </location>
</feature>
<proteinExistence type="inferred from homology"/>
<dbReference type="Pfam" id="PF00045">
    <property type="entry name" value="Hemopexin"/>
    <property type="match status" value="4"/>
</dbReference>
<feature type="binding site" evidence="13">
    <location>
        <position position="246"/>
    </location>
    <ligand>
        <name>Zn(2+)</name>
        <dbReference type="ChEBI" id="CHEBI:29105"/>
        <label>2</label>
        <note>catalytic</note>
    </ligand>
</feature>
<evidence type="ECO:0000256" key="16">
    <source>
        <dbReference type="PROSITE-ProRule" id="PRU01011"/>
    </source>
</evidence>
<feature type="binding site" evidence="14">
    <location>
        <position position="322"/>
    </location>
    <ligand>
        <name>Ca(2+)</name>
        <dbReference type="ChEBI" id="CHEBI:29108"/>
        <label>4</label>
    </ligand>
</feature>
<keyword evidence="11" id="KW-1015">Disulfide bond</keyword>
<feature type="binding site" evidence="14">
    <location>
        <position position="183"/>
    </location>
    <ligand>
        <name>Zn(2+)</name>
        <dbReference type="ChEBI" id="CHEBI:29105"/>
        <label>1</label>
    </ligand>
</feature>
<feature type="compositionally biased region" description="Acidic residues" evidence="17">
    <location>
        <begin position="511"/>
        <end position="520"/>
    </location>
</feature>
<organism evidence="20 21">
    <name type="scientific">Eptatretus burgeri</name>
    <name type="common">Inshore hagfish</name>
    <dbReference type="NCBI Taxonomy" id="7764"/>
    <lineage>
        <taxon>Eukaryota</taxon>
        <taxon>Metazoa</taxon>
        <taxon>Chordata</taxon>
        <taxon>Craniata</taxon>
        <taxon>Vertebrata</taxon>
        <taxon>Cyclostomata</taxon>
        <taxon>Myxini</taxon>
        <taxon>Myxiniformes</taxon>
        <taxon>Myxinidae</taxon>
        <taxon>Eptatretinae</taxon>
        <taxon>Eptatretus</taxon>
    </lineage>
</organism>
<keyword evidence="6" id="KW-0378">Hydrolase</keyword>
<feature type="domain" description="Peptidase metallopeptidase" evidence="19">
    <location>
        <begin position="113"/>
        <end position="282"/>
    </location>
</feature>
<feature type="binding site" evidence="13">
    <location>
        <position position="240"/>
    </location>
    <ligand>
        <name>Zn(2+)</name>
        <dbReference type="ChEBI" id="CHEBI:29105"/>
        <label>2</label>
        <note>catalytic</note>
    </ligand>
</feature>
<evidence type="ECO:0000256" key="12">
    <source>
        <dbReference type="PIRSR" id="PIRSR001191-1"/>
    </source>
</evidence>
<dbReference type="SUPFAM" id="SSF50923">
    <property type="entry name" value="Hemopexin-like domain"/>
    <property type="match status" value="1"/>
</dbReference>
<feature type="binding site" evidence="14">
    <location>
        <position position="211"/>
    </location>
    <ligand>
        <name>Zn(2+)</name>
        <dbReference type="ChEBI" id="CHEBI:29105"/>
        <label>1</label>
    </ligand>
</feature>
<feature type="binding site" evidence="14">
    <location>
        <position position="367"/>
    </location>
    <ligand>
        <name>Ca(2+)</name>
        <dbReference type="ChEBI" id="CHEBI:29108"/>
        <label>4</label>
    </ligand>
</feature>
<dbReference type="FunFam" id="2.110.10.10:FF:000005">
    <property type="entry name" value="Stromelysin-3 preproprotein"/>
    <property type="match status" value="1"/>
</dbReference>
<dbReference type="PIRSF" id="PIRSF001191">
    <property type="entry name" value="Peptidase_M10A_matrix"/>
    <property type="match status" value="1"/>
</dbReference>
<feature type="binding site" evidence="14">
    <location>
        <position position="369"/>
    </location>
    <ligand>
        <name>Ca(2+)</name>
        <dbReference type="ChEBI" id="CHEBI:29108"/>
        <label>5</label>
    </ligand>
</feature>
<dbReference type="Pfam" id="PF00413">
    <property type="entry name" value="Peptidase_M10"/>
    <property type="match status" value="1"/>
</dbReference>
<dbReference type="InterPro" id="IPR024079">
    <property type="entry name" value="MetalloPept_cat_dom_sf"/>
</dbReference>
<dbReference type="PANTHER" id="PTHR10201:SF26">
    <property type="entry name" value="MATRIX METALLOPROTEINASE-16"/>
    <property type="match status" value="1"/>
</dbReference>
<dbReference type="GO" id="GO:0005615">
    <property type="term" value="C:extracellular space"/>
    <property type="evidence" value="ECO:0007669"/>
    <property type="project" value="TreeGrafter"/>
</dbReference>
<dbReference type="CDD" id="cd04278">
    <property type="entry name" value="ZnMc_MMP"/>
    <property type="match status" value="1"/>
</dbReference>
<evidence type="ECO:0000256" key="2">
    <source>
        <dbReference type="ARBA" id="ARBA00022670"/>
    </source>
</evidence>
<dbReference type="InterPro" id="IPR018487">
    <property type="entry name" value="Hemopexin-like_repeat"/>
</dbReference>
<evidence type="ECO:0000256" key="1">
    <source>
        <dbReference type="ARBA" id="ARBA00010370"/>
    </source>
</evidence>
<dbReference type="PRINTS" id="PR00138">
    <property type="entry name" value="MATRIXIN"/>
</dbReference>
<comment type="cofactor">
    <cofactor evidence="14">
        <name>Zn(2+)</name>
        <dbReference type="ChEBI" id="CHEBI:29105"/>
    </cofactor>
    <text evidence="14">Binds 2 Zn(2+) ions per subunit.</text>
</comment>
<evidence type="ECO:0000313" key="20">
    <source>
        <dbReference type="Ensembl" id="ENSEBUP00000015427.1"/>
    </source>
</evidence>
<keyword evidence="10" id="KW-0865">Zymogen</keyword>
<dbReference type="GO" id="GO:0030574">
    <property type="term" value="P:collagen catabolic process"/>
    <property type="evidence" value="ECO:0007669"/>
    <property type="project" value="TreeGrafter"/>
</dbReference>
<feature type="compositionally biased region" description="Basic and acidic residues" evidence="17">
    <location>
        <begin position="281"/>
        <end position="293"/>
    </location>
</feature>
<dbReference type="GeneTree" id="ENSGT00940000157808"/>
<dbReference type="Gene3D" id="2.110.10.10">
    <property type="entry name" value="Hemopexin-like domain"/>
    <property type="match status" value="1"/>
</dbReference>
<evidence type="ECO:0000313" key="21">
    <source>
        <dbReference type="Proteomes" id="UP000694388"/>
    </source>
</evidence>
<feature type="binding site" evidence="13">
    <location>
        <position position="236"/>
    </location>
    <ligand>
        <name>Zn(2+)</name>
        <dbReference type="ChEBI" id="CHEBI:29105"/>
        <label>2</label>
        <note>catalytic</note>
    </ligand>
</feature>